<evidence type="ECO:0000313" key="3">
    <source>
        <dbReference type="Proteomes" id="UP000796761"/>
    </source>
</evidence>
<comment type="caution">
    <text evidence="2">The sequence shown here is derived from an EMBL/GenBank/DDBJ whole genome shotgun (WGS) entry which is preliminary data.</text>
</comment>
<protein>
    <recommendedName>
        <fullName evidence="1">Reverse transcriptase domain-containing protein</fullName>
    </recommendedName>
</protein>
<feature type="domain" description="Reverse transcriptase" evidence="1">
    <location>
        <begin position="1"/>
        <end position="65"/>
    </location>
</feature>
<dbReference type="InterPro" id="IPR000477">
    <property type="entry name" value="RT_dom"/>
</dbReference>
<name>A0A8K1GRN9_9PASS</name>
<evidence type="ECO:0000313" key="2">
    <source>
        <dbReference type="EMBL" id="TRZ22898.1"/>
    </source>
</evidence>
<sequence length="65" mass="6911">MAGPELVVNGVKSSWQPIMRDLPQGSVVGPVLFNIFANDLDGGLKGILSQFADDTKLGGRLDLLE</sequence>
<accession>A0A8K1GRN9</accession>
<dbReference type="Pfam" id="PF00078">
    <property type="entry name" value="RVT_1"/>
    <property type="match status" value="1"/>
</dbReference>
<dbReference type="AlphaFoldDB" id="A0A8K1GRN9"/>
<proteinExistence type="predicted"/>
<gene>
    <name evidence="2" type="ORF">HGM15179_004207</name>
</gene>
<dbReference type="Proteomes" id="UP000796761">
    <property type="component" value="Unassembled WGS sequence"/>
</dbReference>
<organism evidence="2 3">
    <name type="scientific">Zosterops borbonicus</name>
    <dbReference type="NCBI Taxonomy" id="364589"/>
    <lineage>
        <taxon>Eukaryota</taxon>
        <taxon>Metazoa</taxon>
        <taxon>Chordata</taxon>
        <taxon>Craniata</taxon>
        <taxon>Vertebrata</taxon>
        <taxon>Euteleostomi</taxon>
        <taxon>Archelosauria</taxon>
        <taxon>Archosauria</taxon>
        <taxon>Dinosauria</taxon>
        <taxon>Saurischia</taxon>
        <taxon>Theropoda</taxon>
        <taxon>Coelurosauria</taxon>
        <taxon>Aves</taxon>
        <taxon>Neognathae</taxon>
        <taxon>Neoaves</taxon>
        <taxon>Telluraves</taxon>
        <taxon>Australaves</taxon>
        <taxon>Passeriformes</taxon>
        <taxon>Sylvioidea</taxon>
        <taxon>Zosteropidae</taxon>
        <taxon>Zosterops</taxon>
    </lineage>
</organism>
<keyword evidence="3" id="KW-1185">Reference proteome</keyword>
<dbReference type="EMBL" id="SWJQ01000086">
    <property type="protein sequence ID" value="TRZ22898.1"/>
    <property type="molecule type" value="Genomic_DNA"/>
</dbReference>
<reference evidence="2" key="1">
    <citation type="submission" date="2019-04" db="EMBL/GenBank/DDBJ databases">
        <title>Genome assembly of Zosterops borbonicus 15179.</title>
        <authorList>
            <person name="Leroy T."/>
            <person name="Anselmetti Y."/>
            <person name="Tilak M.-K."/>
            <person name="Nabholz B."/>
        </authorList>
    </citation>
    <scope>NUCLEOTIDE SEQUENCE</scope>
    <source>
        <strain evidence="2">HGM_15179</strain>
        <tissue evidence="2">Muscle</tissue>
    </source>
</reference>
<dbReference type="OrthoDB" id="416454at2759"/>
<dbReference type="PROSITE" id="PS50878">
    <property type="entry name" value="RT_POL"/>
    <property type="match status" value="1"/>
</dbReference>
<feature type="non-terminal residue" evidence="2">
    <location>
        <position position="65"/>
    </location>
</feature>
<evidence type="ECO:0000259" key="1">
    <source>
        <dbReference type="PROSITE" id="PS50878"/>
    </source>
</evidence>